<proteinExistence type="predicted"/>
<keyword evidence="1" id="KW-0472">Membrane</keyword>
<dbReference type="Proteomes" id="UP000229834">
    <property type="component" value="Unassembled WGS sequence"/>
</dbReference>
<dbReference type="AlphaFoldDB" id="A0A2H0K7D0"/>
<comment type="caution">
    <text evidence="2">The sequence shown here is derived from an EMBL/GenBank/DDBJ whole genome shotgun (WGS) entry which is preliminary data.</text>
</comment>
<dbReference type="InterPro" id="IPR013783">
    <property type="entry name" value="Ig-like_fold"/>
</dbReference>
<keyword evidence="1" id="KW-0812">Transmembrane</keyword>
<evidence type="ECO:0000313" key="3">
    <source>
        <dbReference type="Proteomes" id="UP000229834"/>
    </source>
</evidence>
<dbReference type="Gene3D" id="2.60.40.10">
    <property type="entry name" value="Immunoglobulins"/>
    <property type="match status" value="1"/>
</dbReference>
<dbReference type="Pfam" id="PF09136">
    <property type="entry name" value="Glucodextran_B"/>
    <property type="match status" value="1"/>
</dbReference>
<organism evidence="2 3">
    <name type="scientific">Candidatus Zambryskibacteria bacterium CG11_big_fil_rev_8_21_14_0_20_40_24</name>
    <dbReference type="NCBI Taxonomy" id="1975116"/>
    <lineage>
        <taxon>Bacteria</taxon>
        <taxon>Candidatus Zambryskiibacteriota</taxon>
    </lineage>
</organism>
<sequence>MKKLDNNPRKRFALVLFFIVLVVILLYGLFQARNLILGPVIVVKTPLNGTTTTEKVLKIEGNARNIAFIRLNGRQIFVDDLGAFREELILSSGYNIITLNATDKFGRSTKKVLEIILETENETELNIEPAIETTNSTTTNQQ</sequence>
<keyword evidence="1" id="KW-1133">Transmembrane helix</keyword>
<evidence type="ECO:0000313" key="2">
    <source>
        <dbReference type="EMBL" id="PIQ67162.1"/>
    </source>
</evidence>
<protein>
    <submittedName>
        <fullName evidence="2">Uncharacterized protein</fullName>
    </submittedName>
</protein>
<gene>
    <name evidence="2" type="ORF">COV95_00165</name>
</gene>
<reference evidence="2 3" key="1">
    <citation type="submission" date="2017-09" db="EMBL/GenBank/DDBJ databases">
        <title>Depth-based differentiation of microbial function through sediment-hosted aquifers and enrichment of novel symbionts in the deep terrestrial subsurface.</title>
        <authorList>
            <person name="Probst A.J."/>
            <person name="Ladd B."/>
            <person name="Jarett J.K."/>
            <person name="Geller-Mcgrath D.E."/>
            <person name="Sieber C.M."/>
            <person name="Emerson J.B."/>
            <person name="Anantharaman K."/>
            <person name="Thomas B.C."/>
            <person name="Malmstrom R."/>
            <person name="Stieglmeier M."/>
            <person name="Klingl A."/>
            <person name="Woyke T."/>
            <person name="Ryan C.M."/>
            <person name="Banfield J.F."/>
        </authorList>
    </citation>
    <scope>NUCLEOTIDE SEQUENCE [LARGE SCALE GENOMIC DNA]</scope>
    <source>
        <strain evidence="2">CG11_big_fil_rev_8_21_14_0_20_40_24</strain>
    </source>
</reference>
<evidence type="ECO:0000256" key="1">
    <source>
        <dbReference type="SAM" id="Phobius"/>
    </source>
</evidence>
<accession>A0A2H0K7D0</accession>
<dbReference type="EMBL" id="PCVC01000006">
    <property type="protein sequence ID" value="PIQ67162.1"/>
    <property type="molecule type" value="Genomic_DNA"/>
</dbReference>
<name>A0A2H0K7D0_9BACT</name>
<feature type="transmembrane region" description="Helical" evidence="1">
    <location>
        <begin position="12"/>
        <end position="30"/>
    </location>
</feature>